<dbReference type="NCBIfam" id="TIGR03118">
    <property type="entry name" value="PEPCTERM_chp_1"/>
    <property type="match status" value="1"/>
</dbReference>
<dbReference type="EMBL" id="WSES01000001">
    <property type="protein sequence ID" value="MVW59067.1"/>
    <property type="molecule type" value="Genomic_DNA"/>
</dbReference>
<evidence type="ECO:0000313" key="3">
    <source>
        <dbReference type="Proteomes" id="UP000443353"/>
    </source>
</evidence>
<sequence>MEKFYKFLACVLGVLTLTAVSQASASDFYRQRNLVSDSAAVPAEQRDPNLVNAWGLAFNPYGVAWVADNHTGVSTLYNGNGNPQSLVVTIPGPGGATGSPTGTVFYGGPGFVVTKGGVSGPSRFLFASEDGGIAGWAPNVDATHAIRVIDNSAHDAIYKGIALSGNGRGTLLYATDFHNGKVDVYDSTFKPVYLPGKFRDPRLPAGYAPFGIQAVNGDLYVTYAKQDEEREDDVAGPGFGFVDVFDPDGHLLRRLASGGALNAPWGIALAPASFGRFSNRLLVGNFGDGLINAYDPATGKWLGRLKEPHGKAIHIDGLWGIGFGNGLNDQPIDTLFFAAGPDDENHGLYGRIDVAPGDEHDDASETQ</sequence>
<comment type="caution">
    <text evidence="2">The sequence shown here is derived from an EMBL/GenBank/DDBJ whole genome shotgun (WGS) entry which is preliminary data.</text>
</comment>
<evidence type="ECO:0000313" key="2">
    <source>
        <dbReference type="EMBL" id="MVW59067.1"/>
    </source>
</evidence>
<dbReference type="InterPro" id="IPR015943">
    <property type="entry name" value="WD40/YVTN_repeat-like_dom_sf"/>
</dbReference>
<proteinExistence type="predicted"/>
<dbReference type="Proteomes" id="UP000443353">
    <property type="component" value="Unassembled WGS sequence"/>
</dbReference>
<keyword evidence="3" id="KW-1185">Reference proteome</keyword>
<name>A0A7X3FXU4_9BURK</name>
<protein>
    <submittedName>
        <fullName evidence="2">TIGR03118 family protein</fullName>
    </submittedName>
</protein>
<accession>A0A7X3FXU4</accession>
<feature type="chain" id="PRO_5030602637" evidence="1">
    <location>
        <begin position="26"/>
        <end position="367"/>
    </location>
</feature>
<reference evidence="2 3" key="1">
    <citation type="submission" date="2019-12" db="EMBL/GenBank/DDBJ databases">
        <authorList>
            <person name="Li C."/>
            <person name="Zhao J."/>
        </authorList>
    </citation>
    <scope>NUCLEOTIDE SEQUENCE [LARGE SCALE GENOMIC DNA]</scope>
    <source>
        <strain evidence="2 3">NEAU-DD11</strain>
    </source>
</reference>
<dbReference type="RefSeq" id="WP_160407153.1">
    <property type="nucleotide sequence ID" value="NZ_WSES01000001.1"/>
</dbReference>
<dbReference type="AlphaFoldDB" id="A0A7X3FXU4"/>
<keyword evidence="1" id="KW-0732">Signal</keyword>
<organism evidence="2 3">
    <name type="scientific">Massilia cellulosiltytica</name>
    <dbReference type="NCBI Taxonomy" id="2683234"/>
    <lineage>
        <taxon>Bacteria</taxon>
        <taxon>Pseudomonadati</taxon>
        <taxon>Pseudomonadota</taxon>
        <taxon>Betaproteobacteria</taxon>
        <taxon>Burkholderiales</taxon>
        <taxon>Oxalobacteraceae</taxon>
        <taxon>Telluria group</taxon>
        <taxon>Massilia</taxon>
    </lineage>
</organism>
<evidence type="ECO:0000256" key="1">
    <source>
        <dbReference type="SAM" id="SignalP"/>
    </source>
</evidence>
<dbReference type="SUPFAM" id="SSF101898">
    <property type="entry name" value="NHL repeat"/>
    <property type="match status" value="1"/>
</dbReference>
<dbReference type="InterPro" id="IPR017549">
    <property type="entry name" value="APMV_L690"/>
</dbReference>
<gene>
    <name evidence="2" type="ORF">GPY61_03905</name>
</gene>
<feature type="signal peptide" evidence="1">
    <location>
        <begin position="1"/>
        <end position="25"/>
    </location>
</feature>
<dbReference type="Gene3D" id="2.130.10.10">
    <property type="entry name" value="YVTN repeat-like/Quinoprotein amine dehydrogenase"/>
    <property type="match status" value="1"/>
</dbReference>